<dbReference type="Proteomes" id="UP000811899">
    <property type="component" value="Unassembled WGS sequence"/>
</dbReference>
<keyword evidence="3" id="KW-1185">Reference proteome</keyword>
<feature type="signal peptide" evidence="1">
    <location>
        <begin position="1"/>
        <end position="21"/>
    </location>
</feature>
<dbReference type="PROSITE" id="PS51257">
    <property type="entry name" value="PROKAR_LIPOPROTEIN"/>
    <property type="match status" value="1"/>
</dbReference>
<dbReference type="EMBL" id="JAHCVJ010000006">
    <property type="protein sequence ID" value="MBT0665657.1"/>
    <property type="molecule type" value="Genomic_DNA"/>
</dbReference>
<dbReference type="RefSeq" id="WP_214172429.1">
    <property type="nucleotide sequence ID" value="NZ_JAHCVJ010000006.1"/>
</dbReference>
<feature type="chain" id="PRO_5043755803" description="DUF4829 domain-containing protein" evidence="1">
    <location>
        <begin position="22"/>
        <end position="175"/>
    </location>
</feature>
<comment type="caution">
    <text evidence="2">The sequence shown here is derived from an EMBL/GenBank/DDBJ whole genome shotgun (WGS) entry which is preliminary data.</text>
</comment>
<gene>
    <name evidence="2" type="ORF">KI809_15210</name>
</gene>
<keyword evidence="1" id="KW-0732">Signal</keyword>
<dbReference type="AlphaFoldDB" id="A0AAW4L652"/>
<evidence type="ECO:0000256" key="1">
    <source>
        <dbReference type="SAM" id="SignalP"/>
    </source>
</evidence>
<evidence type="ECO:0000313" key="3">
    <source>
        <dbReference type="Proteomes" id="UP000811899"/>
    </source>
</evidence>
<reference evidence="2 3" key="1">
    <citation type="submission" date="2021-05" db="EMBL/GenBank/DDBJ databases">
        <title>The draft genome of Geobacter pelophilus DSM 12255.</title>
        <authorList>
            <person name="Xu Z."/>
            <person name="Masuda Y."/>
            <person name="Itoh H."/>
            <person name="Senoo K."/>
        </authorList>
    </citation>
    <scope>NUCLEOTIDE SEQUENCE [LARGE SCALE GENOMIC DNA]</scope>
    <source>
        <strain evidence="2 3">DSM 12255</strain>
    </source>
</reference>
<name>A0AAW4L652_9BACT</name>
<evidence type="ECO:0000313" key="2">
    <source>
        <dbReference type="EMBL" id="MBT0665657.1"/>
    </source>
</evidence>
<accession>A0AAW4L652</accession>
<proteinExistence type="predicted"/>
<organism evidence="2 3">
    <name type="scientific">Geoanaerobacter pelophilus</name>
    <dbReference type="NCBI Taxonomy" id="60036"/>
    <lineage>
        <taxon>Bacteria</taxon>
        <taxon>Pseudomonadati</taxon>
        <taxon>Thermodesulfobacteriota</taxon>
        <taxon>Desulfuromonadia</taxon>
        <taxon>Geobacterales</taxon>
        <taxon>Geobacteraceae</taxon>
        <taxon>Geoanaerobacter</taxon>
    </lineage>
</organism>
<sequence length="175" mass="19617">MNNRFLRLLLTLFICGITACAPTGSKDKPIKAAIMRYNQLLADGYRSMNMNPLQEVATVDQATKLYHHMAALGEGKLRMDSSLKGIAFVKIDQPKPAEATVQTKETWNFTHINITTGKKFAEEHGFIYEMKYSMKQDGNRWLITNVDTISGTSTNTVIPWPKADRSPLQHAGGNR</sequence>
<protein>
    <recommendedName>
        <fullName evidence="4">DUF4829 domain-containing protein</fullName>
    </recommendedName>
</protein>
<evidence type="ECO:0008006" key="4">
    <source>
        <dbReference type="Google" id="ProtNLM"/>
    </source>
</evidence>